<dbReference type="GO" id="GO:0006355">
    <property type="term" value="P:regulation of DNA-templated transcription"/>
    <property type="evidence" value="ECO:0007669"/>
    <property type="project" value="InterPro"/>
</dbReference>
<dbReference type="SUPFAM" id="SSF55785">
    <property type="entry name" value="PYP-like sensor domain (PAS domain)"/>
    <property type="match status" value="1"/>
</dbReference>
<dbReference type="Pfam" id="PF00989">
    <property type="entry name" value="PAS"/>
    <property type="match status" value="1"/>
</dbReference>
<dbReference type="GO" id="GO:0000155">
    <property type="term" value="F:phosphorelay sensor kinase activity"/>
    <property type="evidence" value="ECO:0007669"/>
    <property type="project" value="InterPro"/>
</dbReference>
<dbReference type="CDD" id="cd00130">
    <property type="entry name" value="PAS"/>
    <property type="match status" value="1"/>
</dbReference>
<evidence type="ECO:0000256" key="11">
    <source>
        <dbReference type="ARBA" id="ARBA00022989"/>
    </source>
</evidence>
<evidence type="ECO:0000256" key="10">
    <source>
        <dbReference type="ARBA" id="ARBA00022840"/>
    </source>
</evidence>
<reference evidence="17" key="1">
    <citation type="submission" date="2016-10" db="EMBL/GenBank/DDBJ databases">
        <authorList>
            <person name="Varghese N."/>
            <person name="Submissions S."/>
        </authorList>
    </citation>
    <scope>NUCLEOTIDE SEQUENCE [LARGE SCALE GENOMIC DNA]</scope>
    <source>
        <strain evidence="17">SP</strain>
    </source>
</reference>
<proteinExistence type="predicted"/>
<dbReference type="SUPFAM" id="SSF103190">
    <property type="entry name" value="Sensory domain-like"/>
    <property type="match status" value="1"/>
</dbReference>
<dbReference type="SUPFAM" id="SSF55874">
    <property type="entry name" value="ATPase domain of HSP90 chaperone/DNA topoisomerase II/histidine kinase"/>
    <property type="match status" value="1"/>
</dbReference>
<sequence>MLRRRYKLRTIIIFLVIVVVSMSLLFTDLLVTRSVGENIMIDQEEKALMAARIVANSEIVQRGLTEKKSEEVQRYANEILAATDVLFVVVMDMNAIRYSHPNPEKVGKSFEGGDEVDALKGQEYSSIGTGTLTTSLRSFTPVVNENNEQIGVVAVGISLEHVEQTLNRSHRNVIIGSLFGILIGVIGAVLIAHYIKKILYGLEPFTIAKTFEERNTMLQSVHEGIIAVDKDAKITLVNKTGLRLFAKAGLKEDPIGMEITEYMPPTRLDRVLKTGKPERNEEMEFNGISFLVNRVPLVVDKQIIGAISTFRDKTEVNELAKQLTGVKGYAEALRAQSHEVMNKLHVILGMVRNEAYDELNSYILQLVNHKNNEIGLVSKNMKDPVLAGFIIGKLSHARENGIKLKFINETELPAPASADTSHDIITILGNLIDNAVEALADSEVKKIEVKLSYSENQLTMRVEDTGRGIKRGQLADIFEKGFSTKGEHRGYGLYLVRKSIDKLGGSLLIDSFYGEGTVFNVEIPYEAEVDAVD</sequence>
<dbReference type="InterPro" id="IPR003594">
    <property type="entry name" value="HATPase_dom"/>
</dbReference>
<evidence type="ECO:0000259" key="15">
    <source>
        <dbReference type="PROSITE" id="PS50109"/>
    </source>
</evidence>
<evidence type="ECO:0000256" key="8">
    <source>
        <dbReference type="ARBA" id="ARBA00022741"/>
    </source>
</evidence>
<dbReference type="GO" id="GO:0005524">
    <property type="term" value="F:ATP binding"/>
    <property type="evidence" value="ECO:0007669"/>
    <property type="project" value="UniProtKB-KW"/>
</dbReference>
<keyword evidence="7 14" id="KW-0812">Transmembrane</keyword>
<dbReference type="Gene3D" id="3.30.450.20">
    <property type="entry name" value="PAS domain"/>
    <property type="match status" value="2"/>
</dbReference>
<keyword evidence="8" id="KW-0547">Nucleotide-binding</keyword>
<dbReference type="OrthoDB" id="9792686at2"/>
<keyword evidence="11 14" id="KW-1133">Transmembrane helix</keyword>
<evidence type="ECO:0000256" key="12">
    <source>
        <dbReference type="ARBA" id="ARBA00023012"/>
    </source>
</evidence>
<evidence type="ECO:0000256" key="1">
    <source>
        <dbReference type="ARBA" id="ARBA00000085"/>
    </source>
</evidence>
<dbReference type="FunFam" id="3.30.450.20:FF:000018">
    <property type="entry name" value="Sensor histidine kinase DcuS"/>
    <property type="match status" value="1"/>
</dbReference>
<keyword evidence="13 14" id="KW-0472">Membrane</keyword>
<dbReference type="InterPro" id="IPR013767">
    <property type="entry name" value="PAS_fold"/>
</dbReference>
<dbReference type="SMART" id="SM00091">
    <property type="entry name" value="PAS"/>
    <property type="match status" value="1"/>
</dbReference>
<feature type="transmembrane region" description="Helical" evidence="14">
    <location>
        <begin position="12"/>
        <end position="31"/>
    </location>
</feature>
<name>A0A1H3TMG9_9BACI</name>
<evidence type="ECO:0000313" key="17">
    <source>
        <dbReference type="Proteomes" id="UP000198935"/>
    </source>
</evidence>
<dbReference type="InterPro" id="IPR029151">
    <property type="entry name" value="Sensor-like_sf"/>
</dbReference>
<accession>A0A1H3TMG9</accession>
<dbReference type="SUPFAM" id="SSF55890">
    <property type="entry name" value="Sporulation response regulatory protein Spo0B"/>
    <property type="match status" value="1"/>
</dbReference>
<dbReference type="InterPro" id="IPR036890">
    <property type="entry name" value="HATPase_C_sf"/>
</dbReference>
<dbReference type="InterPro" id="IPR035965">
    <property type="entry name" value="PAS-like_dom_sf"/>
</dbReference>
<dbReference type="InterPro" id="IPR016120">
    <property type="entry name" value="Sig_transdc_His_kin_SpoOB"/>
</dbReference>
<keyword evidence="6" id="KW-0808">Transferase</keyword>
<feature type="transmembrane region" description="Helical" evidence="14">
    <location>
        <begin position="173"/>
        <end position="195"/>
    </location>
</feature>
<evidence type="ECO:0000256" key="5">
    <source>
        <dbReference type="ARBA" id="ARBA00022553"/>
    </source>
</evidence>
<keyword evidence="9 16" id="KW-0418">Kinase</keyword>
<evidence type="ECO:0000256" key="9">
    <source>
        <dbReference type="ARBA" id="ARBA00022777"/>
    </source>
</evidence>
<dbReference type="NCBIfam" id="NF008298">
    <property type="entry name" value="PRK11086.1"/>
    <property type="match status" value="1"/>
</dbReference>
<evidence type="ECO:0000256" key="13">
    <source>
        <dbReference type="ARBA" id="ARBA00023136"/>
    </source>
</evidence>
<keyword evidence="12" id="KW-0902">Two-component regulatory system</keyword>
<dbReference type="Proteomes" id="UP000198935">
    <property type="component" value="Unassembled WGS sequence"/>
</dbReference>
<evidence type="ECO:0000256" key="14">
    <source>
        <dbReference type="SAM" id="Phobius"/>
    </source>
</evidence>
<dbReference type="STRING" id="1503961.SAMN05421736_11591"/>
<dbReference type="InterPro" id="IPR000014">
    <property type="entry name" value="PAS"/>
</dbReference>
<evidence type="ECO:0000256" key="4">
    <source>
        <dbReference type="ARBA" id="ARBA00022475"/>
    </source>
</evidence>
<dbReference type="PRINTS" id="PR00344">
    <property type="entry name" value="BCTRLSENSOR"/>
</dbReference>
<evidence type="ECO:0000256" key="6">
    <source>
        <dbReference type="ARBA" id="ARBA00022679"/>
    </source>
</evidence>
<protein>
    <recommendedName>
        <fullName evidence="3">histidine kinase</fullName>
        <ecNumber evidence="3">2.7.13.3</ecNumber>
    </recommendedName>
</protein>
<dbReference type="EMBL" id="FNPI01000015">
    <property type="protein sequence ID" value="SDZ51444.1"/>
    <property type="molecule type" value="Genomic_DNA"/>
</dbReference>
<keyword evidence="4" id="KW-1003">Cell membrane</keyword>
<feature type="domain" description="Histidine kinase" evidence="15">
    <location>
        <begin position="314"/>
        <end position="527"/>
    </location>
</feature>
<comment type="subcellular location">
    <subcellularLocation>
        <location evidence="2">Cell membrane</location>
        <topology evidence="2">Multi-pass membrane protein</topology>
    </subcellularLocation>
</comment>
<dbReference type="InterPro" id="IPR005467">
    <property type="entry name" value="His_kinase_dom"/>
</dbReference>
<dbReference type="SMART" id="SM00387">
    <property type="entry name" value="HATPase_c"/>
    <property type="match status" value="1"/>
</dbReference>
<dbReference type="PANTHER" id="PTHR43547">
    <property type="entry name" value="TWO-COMPONENT HISTIDINE KINASE"/>
    <property type="match status" value="1"/>
</dbReference>
<dbReference type="EC" id="2.7.13.3" evidence="3"/>
<dbReference type="Gene3D" id="3.30.565.10">
    <property type="entry name" value="Histidine kinase-like ATPase, C-terminal domain"/>
    <property type="match status" value="1"/>
</dbReference>
<dbReference type="Pfam" id="PF17203">
    <property type="entry name" value="sCache_3_2"/>
    <property type="match status" value="1"/>
</dbReference>
<evidence type="ECO:0000256" key="7">
    <source>
        <dbReference type="ARBA" id="ARBA00022692"/>
    </source>
</evidence>
<dbReference type="PANTHER" id="PTHR43547:SF10">
    <property type="entry name" value="SENSOR HISTIDINE KINASE DCUS"/>
    <property type="match status" value="1"/>
</dbReference>
<dbReference type="InterPro" id="IPR033463">
    <property type="entry name" value="sCache_3"/>
</dbReference>
<evidence type="ECO:0000313" key="16">
    <source>
        <dbReference type="EMBL" id="SDZ51444.1"/>
    </source>
</evidence>
<keyword evidence="17" id="KW-1185">Reference proteome</keyword>
<evidence type="ECO:0000256" key="2">
    <source>
        <dbReference type="ARBA" id="ARBA00004651"/>
    </source>
</evidence>
<evidence type="ECO:0000256" key="3">
    <source>
        <dbReference type="ARBA" id="ARBA00012438"/>
    </source>
</evidence>
<dbReference type="InterPro" id="IPR004358">
    <property type="entry name" value="Sig_transdc_His_kin-like_C"/>
</dbReference>
<keyword evidence="5" id="KW-0597">Phosphoprotein</keyword>
<organism evidence="16 17">
    <name type="scientific">Evansella caseinilytica</name>
    <dbReference type="NCBI Taxonomy" id="1503961"/>
    <lineage>
        <taxon>Bacteria</taxon>
        <taxon>Bacillati</taxon>
        <taxon>Bacillota</taxon>
        <taxon>Bacilli</taxon>
        <taxon>Bacillales</taxon>
        <taxon>Bacillaceae</taxon>
        <taxon>Evansella</taxon>
    </lineage>
</organism>
<dbReference type="GO" id="GO:0005886">
    <property type="term" value="C:plasma membrane"/>
    <property type="evidence" value="ECO:0007669"/>
    <property type="project" value="UniProtKB-SubCell"/>
</dbReference>
<comment type="catalytic activity">
    <reaction evidence="1">
        <text>ATP + protein L-histidine = ADP + protein N-phospho-L-histidine.</text>
        <dbReference type="EC" id="2.7.13.3"/>
    </reaction>
</comment>
<dbReference type="Pfam" id="PF02518">
    <property type="entry name" value="HATPase_c"/>
    <property type="match status" value="1"/>
</dbReference>
<dbReference type="AlphaFoldDB" id="A0A1H3TMG9"/>
<dbReference type="Gene3D" id="1.10.287.130">
    <property type="match status" value="1"/>
</dbReference>
<dbReference type="PROSITE" id="PS50109">
    <property type="entry name" value="HIS_KIN"/>
    <property type="match status" value="1"/>
</dbReference>
<gene>
    <name evidence="16" type="ORF">SAMN05421736_11591</name>
</gene>
<keyword evidence="10" id="KW-0067">ATP-binding</keyword>